<evidence type="ECO:0000313" key="1">
    <source>
        <dbReference type="EMBL" id="OUM48668.1"/>
    </source>
</evidence>
<comment type="caution">
    <text evidence="1">The sequence shown here is derived from an EMBL/GenBank/DDBJ whole genome shotgun (WGS) entry which is preliminary data.</text>
</comment>
<dbReference type="AlphaFoldDB" id="A0A1Y3MDY9"/>
<protein>
    <submittedName>
        <fullName evidence="1">Uncharacterized protein</fullName>
    </submittedName>
</protein>
<evidence type="ECO:0000313" key="2">
    <source>
        <dbReference type="Proteomes" id="UP000195321"/>
    </source>
</evidence>
<proteinExistence type="predicted"/>
<reference evidence="1 2" key="1">
    <citation type="submission" date="2017-02" db="EMBL/GenBank/DDBJ databases">
        <title>Bacillus pseudomycoides isolate FSL K6-0042.</title>
        <authorList>
            <person name="Kovac J."/>
        </authorList>
    </citation>
    <scope>NUCLEOTIDE SEQUENCE [LARGE SCALE GENOMIC DNA]</scope>
    <source>
        <strain evidence="1 2">FSL K6-0042</strain>
    </source>
</reference>
<organism evidence="1 2">
    <name type="scientific">Bacillus pseudomycoides</name>
    <dbReference type="NCBI Taxonomy" id="64104"/>
    <lineage>
        <taxon>Bacteria</taxon>
        <taxon>Bacillati</taxon>
        <taxon>Bacillota</taxon>
        <taxon>Bacilli</taxon>
        <taxon>Bacillales</taxon>
        <taxon>Bacillaceae</taxon>
        <taxon>Bacillus</taxon>
        <taxon>Bacillus cereus group</taxon>
    </lineage>
</organism>
<accession>A0A1Y3MDY9</accession>
<gene>
    <name evidence="1" type="ORF">BW425_12035</name>
</gene>
<dbReference type="RefSeq" id="WP_016114161.1">
    <property type="nucleotide sequence ID" value="NZ_CP189809.1"/>
</dbReference>
<dbReference type="EMBL" id="MWPX01000011">
    <property type="protein sequence ID" value="OUM48668.1"/>
    <property type="molecule type" value="Genomic_DNA"/>
</dbReference>
<sequence>MASVLELHSNKLIGYSFHEKCVIETLENACDMCRSSDEFIFTHRLGNTITSQEFQTLLATHSMKPSFSRKGCLHVS</sequence>
<dbReference type="Proteomes" id="UP000195321">
    <property type="component" value="Unassembled WGS sequence"/>
</dbReference>
<name>A0A1Y3MDY9_9BACI</name>